<dbReference type="RefSeq" id="WP_086675333.1">
    <property type="nucleotide sequence ID" value="NZ_FNUJ01000010.1"/>
</dbReference>
<dbReference type="CDD" id="cd00198">
    <property type="entry name" value="vWFA"/>
    <property type="match status" value="1"/>
</dbReference>
<name>A0A1H5RD68_9PSEU</name>
<dbReference type="SUPFAM" id="SSF53300">
    <property type="entry name" value="vWA-like"/>
    <property type="match status" value="1"/>
</dbReference>
<reference evidence="3" key="1">
    <citation type="submission" date="2016-10" db="EMBL/GenBank/DDBJ databases">
        <authorList>
            <person name="Varghese N."/>
            <person name="Submissions S."/>
        </authorList>
    </citation>
    <scope>NUCLEOTIDE SEQUENCE [LARGE SCALE GENOMIC DNA]</scope>
    <source>
        <strain evidence="3">DSM 44654</strain>
    </source>
</reference>
<dbReference type="AlphaFoldDB" id="A0A1H5RD68"/>
<accession>A0A1H5RD68</accession>
<dbReference type="Gene3D" id="1.20.120.1690">
    <property type="match status" value="1"/>
</dbReference>
<proteinExistence type="predicted"/>
<evidence type="ECO:0000259" key="1">
    <source>
        <dbReference type="SMART" id="SM00327"/>
    </source>
</evidence>
<dbReference type="Pfam" id="PF13768">
    <property type="entry name" value="VWA_3"/>
    <property type="match status" value="1"/>
</dbReference>
<dbReference type="InterPro" id="IPR002035">
    <property type="entry name" value="VWF_A"/>
</dbReference>
<keyword evidence="3" id="KW-1185">Reference proteome</keyword>
<dbReference type="Gene3D" id="3.40.50.410">
    <property type="entry name" value="von Willebrand factor, type A domain"/>
    <property type="match status" value="1"/>
</dbReference>
<dbReference type="InterPro" id="IPR036465">
    <property type="entry name" value="vWFA_dom_sf"/>
</dbReference>
<dbReference type="EMBL" id="FNUJ01000010">
    <property type="protein sequence ID" value="SEF36306.1"/>
    <property type="molecule type" value="Genomic_DNA"/>
</dbReference>
<dbReference type="SMART" id="SM00327">
    <property type="entry name" value="VWA"/>
    <property type="match status" value="1"/>
</dbReference>
<dbReference type="Gene3D" id="2.60.40.3670">
    <property type="match status" value="1"/>
</dbReference>
<sequence>MTDHNGFTLEVSHTKDLARGSRTVDAVITVTAAGLGDGAGDRTRAAEVVIVDCSLSMDRPRAKIFAARKATRAAIDVLRDGVLFGIIAGREYATLVYPPDGGLVPASPATRAAAREVVDGLTPDGGTAIGSWLTLADRLLTAHPDAVRHAMLFTDGRNEHETPEQLTEVLDRVRGHFGCDVRGIGDAWEPQELKRIVSVLNGQARGVAEFTGMKDDFSALMREAMRKVVPDVDLRLRLFGGTRLRYIKQLFPSLLDVTDQVVAEDELVTRLPTGSWANGTRDYQVGLAIDPDGKPLHRDVAVARIELDVRGPAATDPVAPAIVLANWTDEPSPRTRLPEEITRGISQQRLTDAIDAGCAAARREDRATAEERFSTAVRLATELGNGEILDALRRVVDVPGDPAGRVRLKSPVRIEDIKGLEVISTHSTHDGGGRGPAVAAGEPVTCPDCGWTNDPDPSVCEQCGHPFGTEQSP</sequence>
<feature type="domain" description="VWFA" evidence="1">
    <location>
        <begin position="44"/>
        <end position="222"/>
    </location>
</feature>
<protein>
    <submittedName>
        <fullName evidence="2">Ca-activated chloride channel family protein</fullName>
    </submittedName>
</protein>
<gene>
    <name evidence="2" type="ORF">SAMN05421837_11055</name>
</gene>
<evidence type="ECO:0000313" key="2">
    <source>
        <dbReference type="EMBL" id="SEF36306.1"/>
    </source>
</evidence>
<organism evidence="2 3">
    <name type="scientific">Amycolatopsis pretoriensis</name>
    <dbReference type="NCBI Taxonomy" id="218821"/>
    <lineage>
        <taxon>Bacteria</taxon>
        <taxon>Bacillati</taxon>
        <taxon>Actinomycetota</taxon>
        <taxon>Actinomycetes</taxon>
        <taxon>Pseudonocardiales</taxon>
        <taxon>Pseudonocardiaceae</taxon>
        <taxon>Amycolatopsis</taxon>
    </lineage>
</organism>
<dbReference type="OrthoDB" id="568872at2"/>
<dbReference type="STRING" id="218821.SAMN05421837_11055"/>
<dbReference type="Proteomes" id="UP000198878">
    <property type="component" value="Unassembled WGS sequence"/>
</dbReference>
<evidence type="ECO:0000313" key="3">
    <source>
        <dbReference type="Proteomes" id="UP000198878"/>
    </source>
</evidence>